<sequence>MKVETPNACAAGIRELTVEEVVWVSGGQPKITGTAALGGAAAIGAAAFGSGWGALAVGAAFAAAPVAVFAMAGLALYGGYQLMK</sequence>
<keyword evidence="1" id="KW-0812">Transmembrane</keyword>
<protein>
    <recommendedName>
        <fullName evidence="4">Bacteriocin</fullName>
    </recommendedName>
</protein>
<evidence type="ECO:0000313" key="2">
    <source>
        <dbReference type="EMBL" id="TFW16996.1"/>
    </source>
</evidence>
<dbReference type="EMBL" id="SPVF01000195">
    <property type="protein sequence ID" value="TFW16996.1"/>
    <property type="molecule type" value="Genomic_DNA"/>
</dbReference>
<accession>A0A4Y9S6F0</accession>
<comment type="caution">
    <text evidence="2">The sequence shown here is derived from an EMBL/GenBank/DDBJ whole genome shotgun (WGS) entry which is preliminary data.</text>
</comment>
<dbReference type="AlphaFoldDB" id="A0A4Y9S6F0"/>
<reference evidence="2 3" key="1">
    <citation type="submission" date="2019-03" db="EMBL/GenBank/DDBJ databases">
        <title>Draft Genome Sequence of Massilia arenosa sp. nov., a Novel Massilia Species Isolated from a Sandy-loam Maize Soil.</title>
        <authorList>
            <person name="Raths R."/>
            <person name="Peta V."/>
            <person name="Bucking H."/>
        </authorList>
    </citation>
    <scope>NUCLEOTIDE SEQUENCE [LARGE SCALE GENOMIC DNA]</scope>
    <source>
        <strain evidence="2 3">MC02</strain>
    </source>
</reference>
<organism evidence="2 3">
    <name type="scientific">Zemynaea arenosa</name>
    <dbReference type="NCBI Taxonomy" id="2561931"/>
    <lineage>
        <taxon>Bacteria</taxon>
        <taxon>Pseudomonadati</taxon>
        <taxon>Pseudomonadota</taxon>
        <taxon>Betaproteobacteria</taxon>
        <taxon>Burkholderiales</taxon>
        <taxon>Oxalobacteraceae</taxon>
        <taxon>Telluria group</taxon>
        <taxon>Zemynaea</taxon>
    </lineage>
</organism>
<keyword evidence="1" id="KW-0472">Membrane</keyword>
<dbReference type="Proteomes" id="UP000298438">
    <property type="component" value="Unassembled WGS sequence"/>
</dbReference>
<name>A0A4Y9S6F0_9BURK</name>
<dbReference type="RefSeq" id="WP_135208070.1">
    <property type="nucleotide sequence ID" value="NZ_SPVF01000195.1"/>
</dbReference>
<evidence type="ECO:0000313" key="3">
    <source>
        <dbReference type="Proteomes" id="UP000298438"/>
    </source>
</evidence>
<keyword evidence="1" id="KW-1133">Transmembrane helix</keyword>
<keyword evidence="3" id="KW-1185">Reference proteome</keyword>
<feature type="transmembrane region" description="Helical" evidence="1">
    <location>
        <begin position="52"/>
        <end position="77"/>
    </location>
</feature>
<evidence type="ECO:0008006" key="4">
    <source>
        <dbReference type="Google" id="ProtNLM"/>
    </source>
</evidence>
<evidence type="ECO:0000256" key="1">
    <source>
        <dbReference type="SAM" id="Phobius"/>
    </source>
</evidence>
<gene>
    <name evidence="2" type="ORF">E4L96_15200</name>
</gene>
<proteinExistence type="predicted"/>